<proteinExistence type="predicted"/>
<keyword evidence="2" id="KW-1185">Reference proteome</keyword>
<dbReference type="KEGG" id="taer:GT409_14205"/>
<evidence type="ECO:0000313" key="1">
    <source>
        <dbReference type="EMBL" id="QHI70963.1"/>
    </source>
</evidence>
<reference evidence="1 2" key="1">
    <citation type="submission" date="2020-01" db="EMBL/GenBank/DDBJ databases">
        <title>Ponticoccus aerotolerans gen. nov., sp. nov., an anaerobic bacterium and proposal of Ponticoccusceae fam. nov., Ponticoccusles ord. nov. and Ponticoccuse classis nov. in the phylum Kiritimatiellaeota.</title>
        <authorList>
            <person name="Zhou L.Y."/>
            <person name="Du Z.J."/>
        </authorList>
    </citation>
    <scope>NUCLEOTIDE SEQUENCE [LARGE SCALE GENOMIC DNA]</scope>
    <source>
        <strain evidence="1 2">S-5007</strain>
    </source>
</reference>
<organism evidence="1 2">
    <name type="scientific">Tichowtungia aerotolerans</name>
    <dbReference type="NCBI Taxonomy" id="2697043"/>
    <lineage>
        <taxon>Bacteria</taxon>
        <taxon>Pseudomonadati</taxon>
        <taxon>Kiritimatiellota</taxon>
        <taxon>Tichowtungiia</taxon>
        <taxon>Tichowtungiales</taxon>
        <taxon>Tichowtungiaceae</taxon>
        <taxon>Tichowtungia</taxon>
    </lineage>
</organism>
<dbReference type="EMBL" id="CP047593">
    <property type="protein sequence ID" value="QHI70963.1"/>
    <property type="molecule type" value="Genomic_DNA"/>
</dbReference>
<accession>A0A6P1MCX5</accession>
<protein>
    <submittedName>
        <fullName evidence="1">DUF3465 domain-containing protein</fullName>
    </submittedName>
</protein>
<dbReference type="InterPro" id="IPR021856">
    <property type="entry name" value="DUF3465"/>
</dbReference>
<name>A0A6P1MCX5_9BACT</name>
<dbReference type="AlphaFoldDB" id="A0A6P1MCX5"/>
<gene>
    <name evidence="1" type="ORF">GT409_14205</name>
</gene>
<dbReference type="RefSeq" id="WP_160630135.1">
    <property type="nucleotide sequence ID" value="NZ_CP047593.1"/>
</dbReference>
<evidence type="ECO:0000313" key="2">
    <source>
        <dbReference type="Proteomes" id="UP000464954"/>
    </source>
</evidence>
<sequence length="144" mass="15850">MKRIVAALILISGLIYFGTTHWQSGSVRSAHTGQNDDAISNAFHDKQSGIQVAGAGTVIRILPDDTEGRRHQRFILKLASGQTILIAHNIDLAPKIKSLKTGDVILFCGIYEWSSKGGTVHWTHHDPEGNHINGWLKKGSQIYQ</sequence>
<dbReference type="Pfam" id="PF11948">
    <property type="entry name" value="DUF3465"/>
    <property type="match status" value="1"/>
</dbReference>
<dbReference type="Proteomes" id="UP000464954">
    <property type="component" value="Chromosome"/>
</dbReference>